<keyword evidence="2" id="KW-1185">Reference proteome</keyword>
<evidence type="ECO:0000313" key="2">
    <source>
        <dbReference type="Proteomes" id="UP001172630"/>
    </source>
</evidence>
<proteinExistence type="predicted"/>
<organism evidence="1 2">
    <name type="scientific">Rhizobium calliandrae</name>
    <dbReference type="NCBI Taxonomy" id="1312182"/>
    <lineage>
        <taxon>Bacteria</taxon>
        <taxon>Pseudomonadati</taxon>
        <taxon>Pseudomonadota</taxon>
        <taxon>Alphaproteobacteria</taxon>
        <taxon>Hyphomicrobiales</taxon>
        <taxon>Rhizobiaceae</taxon>
        <taxon>Rhizobium/Agrobacterium group</taxon>
        <taxon>Rhizobium</taxon>
    </lineage>
</organism>
<sequence length="99" mass="11007">MKVFATGKLIKPLTPELRQKYRPIEVAATIKLYLEGMIEQFWFRENVGPIFLMSARSVEEAEAAVNALPLTADGFVIYECTAVGPLTPLGIVMQYGQNT</sequence>
<protein>
    <submittedName>
        <fullName evidence="1">Uncharacterized protein</fullName>
    </submittedName>
</protein>
<gene>
    <name evidence="1" type="ORF">PY650_34915</name>
</gene>
<dbReference type="RefSeq" id="WP_285884614.1">
    <property type="nucleotide sequence ID" value="NZ_JARFYN010000097.1"/>
</dbReference>
<dbReference type="EMBL" id="JARFYN010000097">
    <property type="protein sequence ID" value="MDL2410670.1"/>
    <property type="molecule type" value="Genomic_DNA"/>
</dbReference>
<accession>A0ABT7KPX2</accession>
<reference evidence="1" key="1">
    <citation type="submission" date="2023-06" db="EMBL/GenBank/DDBJ databases">
        <title>Phylogenetic Diversity of Rhizobium strains.</title>
        <authorList>
            <person name="Moura F.T."/>
            <person name="Helene L.C.F."/>
            <person name="Hungria M."/>
        </authorList>
    </citation>
    <scope>NUCLEOTIDE SEQUENCE</scope>
    <source>
        <strain evidence="1">CCGE524</strain>
    </source>
</reference>
<dbReference type="Proteomes" id="UP001172630">
    <property type="component" value="Unassembled WGS sequence"/>
</dbReference>
<evidence type="ECO:0000313" key="1">
    <source>
        <dbReference type="EMBL" id="MDL2410670.1"/>
    </source>
</evidence>
<name>A0ABT7KPX2_9HYPH</name>
<comment type="caution">
    <text evidence="1">The sequence shown here is derived from an EMBL/GenBank/DDBJ whole genome shotgun (WGS) entry which is preliminary data.</text>
</comment>